<protein>
    <recommendedName>
        <fullName evidence="2">2TM domain-containing protein</fullName>
    </recommendedName>
</protein>
<feature type="transmembrane region" description="Helical" evidence="1">
    <location>
        <begin position="37"/>
        <end position="58"/>
    </location>
</feature>
<dbReference type="HOGENOM" id="CLU_2519771_0_0_2"/>
<dbReference type="InterPro" id="IPR025698">
    <property type="entry name" value="2TM_dom"/>
</dbReference>
<dbReference type="EMBL" id="CP002009">
    <property type="protein sequence ID" value="ADG13491.1"/>
    <property type="molecule type" value="Genomic_DNA"/>
</dbReference>
<evidence type="ECO:0000313" key="3">
    <source>
        <dbReference type="EMBL" id="ADG13491.1"/>
    </source>
</evidence>
<organism evidence="3 4">
    <name type="scientific">Methanocaldococcus infernus (strain DSM 11812 / JCM 15783 / ME)</name>
    <dbReference type="NCBI Taxonomy" id="573063"/>
    <lineage>
        <taxon>Archaea</taxon>
        <taxon>Methanobacteriati</taxon>
        <taxon>Methanobacteriota</taxon>
        <taxon>Methanomada group</taxon>
        <taxon>Methanococci</taxon>
        <taxon>Methanococcales</taxon>
        <taxon>Methanocaldococcaceae</taxon>
        <taxon>Methanocaldococcus</taxon>
    </lineage>
</organism>
<proteinExistence type="predicted"/>
<keyword evidence="4" id="KW-1185">Reference proteome</keyword>
<dbReference type="KEGG" id="mif:Metin_0826"/>
<keyword evidence="1" id="KW-0472">Membrane</keyword>
<dbReference type="RefSeq" id="WP_013100237.1">
    <property type="nucleotide sequence ID" value="NC_014122.1"/>
</dbReference>
<evidence type="ECO:0000313" key="4">
    <source>
        <dbReference type="Proteomes" id="UP000002061"/>
    </source>
</evidence>
<dbReference type="STRING" id="573063.Metin_0826"/>
<reference evidence="3" key="1">
    <citation type="submission" date="2010-04" db="EMBL/GenBank/DDBJ databases">
        <title>Complete sequence of Methanocaldococcus infernus ME.</title>
        <authorList>
            <consortium name="US DOE Joint Genome Institute"/>
            <person name="Lucas S."/>
            <person name="Copeland A."/>
            <person name="Lapidus A."/>
            <person name="Cheng J.-F."/>
            <person name="Bruce D."/>
            <person name="Goodwin L."/>
            <person name="Pitluck S."/>
            <person name="Munk A.C."/>
            <person name="Detter J.C."/>
            <person name="Han C."/>
            <person name="Tapia R."/>
            <person name="Land M."/>
            <person name="Hauser L."/>
            <person name="Kyrpides N."/>
            <person name="Mikhailova N."/>
            <person name="Sieprawska-Lupa M."/>
            <person name="Whitman W.B."/>
            <person name="Woyke T."/>
        </authorList>
    </citation>
    <scope>NUCLEOTIDE SEQUENCE [LARGE SCALE GENOMIC DNA]</scope>
    <source>
        <strain evidence="3">ME</strain>
    </source>
</reference>
<keyword evidence="1" id="KW-1133">Transmembrane helix</keyword>
<keyword evidence="1" id="KW-0812">Transmembrane</keyword>
<feature type="domain" description="2TM" evidence="2">
    <location>
        <begin position="6"/>
        <end position="59"/>
    </location>
</feature>
<feature type="transmembrane region" description="Helical" evidence="1">
    <location>
        <begin position="12"/>
        <end position="31"/>
    </location>
</feature>
<accession>D5VSD8</accession>
<dbReference type="Pfam" id="PF13239">
    <property type="entry name" value="2TM"/>
    <property type="match status" value="1"/>
</dbReference>
<sequence length="84" mass="10142">MLKERAKKKLVRHIILYLVINSILAIINIVYSPSNLWFPYVLLGWGIFLLIHMIKYYCKLDEELDYIEFKVEHKLRDPTNYKLS</sequence>
<dbReference type="Proteomes" id="UP000002061">
    <property type="component" value="Chromosome"/>
</dbReference>
<dbReference type="eggNOG" id="arCOG03230">
    <property type="taxonomic scope" value="Archaea"/>
</dbReference>
<dbReference type="GeneID" id="9131840"/>
<evidence type="ECO:0000259" key="2">
    <source>
        <dbReference type="Pfam" id="PF13239"/>
    </source>
</evidence>
<gene>
    <name evidence="3" type="ordered locus">Metin_0826</name>
</gene>
<dbReference type="AlphaFoldDB" id="D5VSD8"/>
<name>D5VSD8_METIM</name>
<evidence type="ECO:0000256" key="1">
    <source>
        <dbReference type="SAM" id="Phobius"/>
    </source>
</evidence>